<gene>
    <name evidence="1" type="ORF">UFOPK2786_00686</name>
</gene>
<protein>
    <submittedName>
        <fullName evidence="1">Unannotated protein</fullName>
    </submittedName>
</protein>
<dbReference type="EMBL" id="CAEZYW010000084">
    <property type="protein sequence ID" value="CAB4739379.1"/>
    <property type="molecule type" value="Genomic_DNA"/>
</dbReference>
<reference evidence="1" key="1">
    <citation type="submission" date="2020-05" db="EMBL/GenBank/DDBJ databases">
        <authorList>
            <person name="Chiriac C."/>
            <person name="Salcher M."/>
            <person name="Ghai R."/>
            <person name="Kavagutti S V."/>
        </authorList>
    </citation>
    <scope>NUCLEOTIDE SEQUENCE</scope>
</reference>
<organism evidence="1">
    <name type="scientific">freshwater metagenome</name>
    <dbReference type="NCBI Taxonomy" id="449393"/>
    <lineage>
        <taxon>unclassified sequences</taxon>
        <taxon>metagenomes</taxon>
        <taxon>ecological metagenomes</taxon>
    </lineage>
</organism>
<sequence>MTATLTEEQAVAVASLVSANRITHAPVDIGEALLGALGYRTSSGAGQHAAVGLFLEAVCKGTDAVEAAKRFDRLRNTRNQLRYAAAPIGRAQADLATTTAASLLAYAHEVMDRSDS</sequence>
<evidence type="ECO:0000313" key="1">
    <source>
        <dbReference type="EMBL" id="CAB4739379.1"/>
    </source>
</evidence>
<accession>A0A6J6SYV6</accession>
<name>A0A6J6SYV6_9ZZZZ</name>
<proteinExistence type="predicted"/>
<dbReference type="AlphaFoldDB" id="A0A6J6SYV6"/>